<name>A0AAN9P5E6_CLITE</name>
<dbReference type="AlphaFoldDB" id="A0AAN9P5E6"/>
<dbReference type="EMBL" id="JAYKXN010000005">
    <property type="protein sequence ID" value="KAK7285842.1"/>
    <property type="molecule type" value="Genomic_DNA"/>
</dbReference>
<protein>
    <submittedName>
        <fullName evidence="1">Uncharacterized protein</fullName>
    </submittedName>
</protein>
<accession>A0AAN9P5E6</accession>
<reference evidence="1 2" key="1">
    <citation type="submission" date="2024-01" db="EMBL/GenBank/DDBJ databases">
        <title>The genomes of 5 underutilized Papilionoideae crops provide insights into root nodulation and disease resistance.</title>
        <authorList>
            <person name="Yuan L."/>
        </authorList>
    </citation>
    <scope>NUCLEOTIDE SEQUENCE [LARGE SCALE GENOMIC DNA]</scope>
    <source>
        <strain evidence="1">LY-2023</strain>
        <tissue evidence="1">Leaf</tissue>
    </source>
</reference>
<dbReference type="Proteomes" id="UP001359559">
    <property type="component" value="Unassembled WGS sequence"/>
</dbReference>
<sequence length="232" mass="26444">MGSLSMSTTRRETHLLKLVHPGGYVELHTTPILASQVLKNNPRHCVTRPDIFRFPWVVISPHSILTPGNVFFIVPCHTIRHLLNSSANTTINHHLPHPQSSQTTSTSKKVKCFMKQPSFSVSTSCVKLRTSREAHSHKLTKPGKRVVQSSVRGQTHACCSSTEYYSSRDAGKVRPWFNNHSQHIELPKLKPCLKKDKTHDARSRNLRVRFDFECHDHDHVHNPNFTPKITTQ</sequence>
<evidence type="ECO:0000313" key="2">
    <source>
        <dbReference type="Proteomes" id="UP001359559"/>
    </source>
</evidence>
<evidence type="ECO:0000313" key="1">
    <source>
        <dbReference type="EMBL" id="KAK7285842.1"/>
    </source>
</evidence>
<dbReference type="InterPro" id="IPR025322">
    <property type="entry name" value="PADRE_dom"/>
</dbReference>
<keyword evidence="2" id="KW-1185">Reference proteome</keyword>
<organism evidence="1 2">
    <name type="scientific">Clitoria ternatea</name>
    <name type="common">Butterfly pea</name>
    <dbReference type="NCBI Taxonomy" id="43366"/>
    <lineage>
        <taxon>Eukaryota</taxon>
        <taxon>Viridiplantae</taxon>
        <taxon>Streptophyta</taxon>
        <taxon>Embryophyta</taxon>
        <taxon>Tracheophyta</taxon>
        <taxon>Spermatophyta</taxon>
        <taxon>Magnoliopsida</taxon>
        <taxon>eudicotyledons</taxon>
        <taxon>Gunneridae</taxon>
        <taxon>Pentapetalae</taxon>
        <taxon>rosids</taxon>
        <taxon>fabids</taxon>
        <taxon>Fabales</taxon>
        <taxon>Fabaceae</taxon>
        <taxon>Papilionoideae</taxon>
        <taxon>50 kb inversion clade</taxon>
        <taxon>NPAAA clade</taxon>
        <taxon>indigoferoid/millettioid clade</taxon>
        <taxon>Phaseoleae</taxon>
        <taxon>Clitoria</taxon>
    </lineage>
</organism>
<comment type="caution">
    <text evidence="1">The sequence shown here is derived from an EMBL/GenBank/DDBJ whole genome shotgun (WGS) entry which is preliminary data.</text>
</comment>
<proteinExistence type="predicted"/>
<dbReference type="Pfam" id="PF14009">
    <property type="entry name" value="PADRE"/>
    <property type="match status" value="1"/>
</dbReference>
<gene>
    <name evidence="1" type="ORF">RJT34_20624</name>
</gene>
<dbReference type="PANTHER" id="PTHR33052">
    <property type="entry name" value="DUF4228 DOMAIN PROTEIN-RELATED"/>
    <property type="match status" value="1"/>
</dbReference>